<evidence type="ECO:0000256" key="5">
    <source>
        <dbReference type="ARBA" id="ARBA00022840"/>
    </source>
</evidence>
<dbReference type="PANTHER" id="PTHR12241">
    <property type="entry name" value="TUBULIN POLYGLUTAMYLASE"/>
    <property type="match status" value="1"/>
</dbReference>
<dbReference type="Proteomes" id="UP000544127">
    <property type="component" value="Unassembled WGS sequence"/>
</dbReference>
<dbReference type="AlphaFoldDB" id="A0A7K6AZL1"/>
<dbReference type="EMBL" id="VZRI01007034">
    <property type="protein sequence ID" value="NWU95037.1"/>
    <property type="molecule type" value="Genomic_DNA"/>
</dbReference>
<dbReference type="GO" id="GO:0000226">
    <property type="term" value="P:microtubule cytoskeleton organization"/>
    <property type="evidence" value="ECO:0007669"/>
    <property type="project" value="TreeGrafter"/>
</dbReference>
<comment type="caution">
    <text evidence="7">The sequence shown here is derived from an EMBL/GenBank/DDBJ whole genome shotgun (WGS) entry which is preliminary data.</text>
</comment>
<keyword evidence="5" id="KW-0067">ATP-binding</keyword>
<evidence type="ECO:0000256" key="6">
    <source>
        <dbReference type="SAM" id="MobiDB-lite"/>
    </source>
</evidence>
<dbReference type="FunFam" id="3.30.470.20:FF:000009">
    <property type="entry name" value="tubulin polyglutamylase TTLL5 isoform X1"/>
    <property type="match status" value="1"/>
</dbReference>
<dbReference type="PROSITE" id="PS51221">
    <property type="entry name" value="TTL"/>
    <property type="match status" value="1"/>
</dbReference>
<dbReference type="Pfam" id="PF03133">
    <property type="entry name" value="TTL"/>
    <property type="match status" value="1"/>
</dbReference>
<dbReference type="GO" id="GO:0005524">
    <property type="term" value="F:ATP binding"/>
    <property type="evidence" value="ECO:0007669"/>
    <property type="project" value="UniProtKB-KW"/>
</dbReference>
<comment type="similarity">
    <text evidence="1">Belongs to the tubulin--tyrosine ligase family.</text>
</comment>
<dbReference type="GO" id="GO:0015631">
    <property type="term" value="F:tubulin binding"/>
    <property type="evidence" value="ECO:0007669"/>
    <property type="project" value="TreeGrafter"/>
</dbReference>
<sequence length="1081" mass="121179">MASAEPKGADLGPKQENSVWLKSGALPEVRAQLCRAWHLAQQQAKPIWNLEKYVSTFQDCKQLPSGIPLQQSCFLCPLSLCLTHPDEDALLNLSLAQSCLKLSGSALLYRRSCLRPRPYMFPFQSSLDTGSAAERVMPSLLIEPCLLPVLAEEHSGSGVKGSTLSSGQHASSSCRPVLNNSFFLQLSSAKVPLLQSLKIKKVKNTHSFPSVPWPCSGDSGDSFTGPVPSMTPVLSSATLMKDHCSQEDAERRMHSLEEKESEIRLIEPVQQLTVQAATHSSLGCEVTSSGLMDRGSLCNWNSKWGQHIIEQLTPKETIVPLSLELGSHHLTDNTNLMGTNSALVCTKCIGIHLLASHAASADNSAQCHPVSILSPCSGDQVARSESPHLAAVSEVAAQVSTIQLEKEKWSQAVLLGKLNVTAAHSLLKPSHLQDVAEEELPDALDESCSQEEDEDSDSDASSVCGVSSRGFVALVSRKCLAQPAEDQEKELKPALVCSLFPNVPPTIYFSTWNERVEKLPWKQRKLLRWKMCTVTPNIVKQTVGRSHFRVSKKSNDWLGCWGHHMKSPSFRAIKEHQKLNHFPGSFQIGRKDRLWRNLLKMQARCGKKEFNFFPQSFILPQDIKLLRKAWEEGASHQKWIVKPPASARGIGIQVIHKWSQLPKKRPLLVQRYLHKPYLIGGKKFDLRIYVYVTCYDPLRVYLFKDGLVRFASCKYSSSMKSLSNKFVHLTNYSVNKKNTEYKSNSDETACQGHKWALKALWSYLTQKGVNSEAIWEKIKDIVIKTIIASEPYVNSLVKMYVRRPYCCHELFGFDIMLDENLKPWILEVNISPSLHSSSPLDVSIKGQMIRDLLNLAGFVLPSTDSKTPKPQTRSDSTCSLGSALKEKLKPASEHFIAEKIKKTYYLTQKIPDQDFYSSVLDILTPDDVRILVETEDEYSRRGQFERVFPTHISTRYLRFFEQPRYFNILVTQWELKYYLNKHKGLELLKKWCVKGYHAGAGMDLAQMWSLLKSFFLQKSSAQSNSFSKLELGRLGTILPSAGENLVRCLETSPAQSLPLNKCTGRSAREPAGCLLDTALMV</sequence>
<evidence type="ECO:0000256" key="1">
    <source>
        <dbReference type="ARBA" id="ARBA00006820"/>
    </source>
</evidence>
<dbReference type="PANTHER" id="PTHR12241:SF162">
    <property type="entry name" value="TUBULIN MONOGLUTAMYLASE TTLL4"/>
    <property type="match status" value="1"/>
</dbReference>
<organism evidence="7 8">
    <name type="scientific">Upupa epops</name>
    <name type="common">Eurasian hoopoe</name>
    <dbReference type="NCBI Taxonomy" id="57439"/>
    <lineage>
        <taxon>Eukaryota</taxon>
        <taxon>Metazoa</taxon>
        <taxon>Chordata</taxon>
        <taxon>Craniata</taxon>
        <taxon>Vertebrata</taxon>
        <taxon>Euteleostomi</taxon>
        <taxon>Archelosauria</taxon>
        <taxon>Archosauria</taxon>
        <taxon>Dinosauria</taxon>
        <taxon>Saurischia</taxon>
        <taxon>Theropoda</taxon>
        <taxon>Coelurosauria</taxon>
        <taxon>Aves</taxon>
        <taxon>Neognathae</taxon>
        <taxon>Neoaves</taxon>
        <taxon>Telluraves</taxon>
        <taxon>Coraciimorphae</taxon>
        <taxon>Bucerotiformes</taxon>
        <taxon>Upupidae</taxon>
        <taxon>Upupa</taxon>
    </lineage>
</organism>
<keyword evidence="8" id="KW-1185">Reference proteome</keyword>
<accession>A0A7K6AZL1</accession>
<keyword evidence="3" id="KW-0493">Microtubule</keyword>
<feature type="non-terminal residue" evidence="7">
    <location>
        <position position="1081"/>
    </location>
</feature>
<reference evidence="7 8" key="1">
    <citation type="submission" date="2019-09" db="EMBL/GenBank/DDBJ databases">
        <title>Bird 10,000 Genomes (B10K) Project - Family phase.</title>
        <authorList>
            <person name="Zhang G."/>
        </authorList>
    </citation>
    <scope>NUCLEOTIDE SEQUENCE [LARGE SCALE GENOMIC DNA]</scope>
    <source>
        <strain evidence="7">B10K-DU-012-37</strain>
    </source>
</reference>
<dbReference type="Gene3D" id="3.30.470.20">
    <property type="entry name" value="ATP-grasp fold, B domain"/>
    <property type="match status" value="1"/>
</dbReference>
<evidence type="ECO:0000256" key="3">
    <source>
        <dbReference type="ARBA" id="ARBA00022701"/>
    </source>
</evidence>
<feature type="region of interest" description="Disordered" evidence="6">
    <location>
        <begin position="438"/>
        <end position="462"/>
    </location>
</feature>
<feature type="non-terminal residue" evidence="7">
    <location>
        <position position="1"/>
    </location>
</feature>
<evidence type="ECO:0000256" key="4">
    <source>
        <dbReference type="ARBA" id="ARBA00022741"/>
    </source>
</evidence>
<protein>
    <submittedName>
        <fullName evidence="7">TTLL4 polyglutamylase</fullName>
    </submittedName>
</protein>
<evidence type="ECO:0000313" key="7">
    <source>
        <dbReference type="EMBL" id="NWU95037.1"/>
    </source>
</evidence>
<evidence type="ECO:0000313" key="8">
    <source>
        <dbReference type="Proteomes" id="UP000544127"/>
    </source>
</evidence>
<dbReference type="GO" id="GO:0070740">
    <property type="term" value="F:tubulin-glutamic acid ligase activity"/>
    <property type="evidence" value="ECO:0007669"/>
    <property type="project" value="TreeGrafter"/>
</dbReference>
<keyword evidence="4" id="KW-0547">Nucleotide-binding</keyword>
<proteinExistence type="inferred from homology"/>
<dbReference type="InterPro" id="IPR004344">
    <property type="entry name" value="TTL/TTLL_fam"/>
</dbReference>
<feature type="compositionally biased region" description="Acidic residues" evidence="6">
    <location>
        <begin position="438"/>
        <end position="458"/>
    </location>
</feature>
<keyword evidence="2" id="KW-0436">Ligase</keyword>
<evidence type="ECO:0000256" key="2">
    <source>
        <dbReference type="ARBA" id="ARBA00022598"/>
    </source>
</evidence>
<dbReference type="OrthoDB" id="202825at2759"/>
<dbReference type="GO" id="GO:0036064">
    <property type="term" value="C:ciliary basal body"/>
    <property type="evidence" value="ECO:0007669"/>
    <property type="project" value="TreeGrafter"/>
</dbReference>
<dbReference type="GO" id="GO:0005874">
    <property type="term" value="C:microtubule"/>
    <property type="evidence" value="ECO:0007669"/>
    <property type="project" value="UniProtKB-KW"/>
</dbReference>
<name>A0A7K6AZL1_UPUEP</name>
<gene>
    <name evidence="7" type="primary">Ttll4</name>
    <name evidence="7" type="ORF">UPUEPO_R10160</name>
</gene>
<dbReference type="SUPFAM" id="SSF56059">
    <property type="entry name" value="Glutathione synthetase ATP-binding domain-like"/>
    <property type="match status" value="1"/>
</dbReference>